<dbReference type="PANTHER" id="PTHR11530">
    <property type="entry name" value="D-AMINO ACID OXIDASE"/>
    <property type="match status" value="1"/>
</dbReference>
<evidence type="ECO:0000256" key="7">
    <source>
        <dbReference type="ARBA" id="ARBA00039751"/>
    </source>
</evidence>
<organism evidence="10">
    <name type="scientific">uncultured Solirubrobacteraceae bacterium</name>
    <dbReference type="NCBI Taxonomy" id="1162706"/>
    <lineage>
        <taxon>Bacteria</taxon>
        <taxon>Bacillati</taxon>
        <taxon>Actinomycetota</taxon>
        <taxon>Thermoleophilia</taxon>
        <taxon>Solirubrobacterales</taxon>
        <taxon>Solirubrobacteraceae</taxon>
        <taxon>environmental samples</taxon>
    </lineage>
</organism>
<reference evidence="10" key="1">
    <citation type="submission" date="2020-02" db="EMBL/GenBank/DDBJ databases">
        <authorList>
            <person name="Meier V. D."/>
        </authorList>
    </citation>
    <scope>NUCLEOTIDE SEQUENCE</scope>
    <source>
        <strain evidence="10">AVDCRST_MAG30</strain>
    </source>
</reference>
<evidence type="ECO:0000313" key="10">
    <source>
        <dbReference type="EMBL" id="CAA9486704.1"/>
    </source>
</evidence>
<dbReference type="EC" id="1.4.3.3" evidence="6"/>
<evidence type="ECO:0000256" key="4">
    <source>
        <dbReference type="ARBA" id="ARBA00022827"/>
    </source>
</evidence>
<dbReference type="InterPro" id="IPR023209">
    <property type="entry name" value="DAO"/>
</dbReference>
<accession>A0A6J4S1N6</accession>
<dbReference type="EMBL" id="CADCVS010000176">
    <property type="protein sequence ID" value="CAA9486704.1"/>
    <property type="molecule type" value="Genomic_DNA"/>
</dbReference>
<evidence type="ECO:0000256" key="3">
    <source>
        <dbReference type="ARBA" id="ARBA00022630"/>
    </source>
</evidence>
<keyword evidence="4" id="KW-0274">FAD</keyword>
<keyword evidence="3" id="KW-0285">Flavoprotein</keyword>
<comment type="catalytic activity">
    <reaction evidence="8">
        <text>a D-alpha-amino acid + O2 + H2O = a 2-oxocarboxylate + H2O2 + NH4(+)</text>
        <dbReference type="Rhea" id="RHEA:21816"/>
        <dbReference type="ChEBI" id="CHEBI:15377"/>
        <dbReference type="ChEBI" id="CHEBI:15379"/>
        <dbReference type="ChEBI" id="CHEBI:16240"/>
        <dbReference type="ChEBI" id="CHEBI:28938"/>
        <dbReference type="ChEBI" id="CHEBI:35179"/>
        <dbReference type="ChEBI" id="CHEBI:59871"/>
        <dbReference type="EC" id="1.4.3.3"/>
    </reaction>
    <physiologicalReaction direction="left-to-right" evidence="8">
        <dbReference type="Rhea" id="RHEA:21817"/>
    </physiologicalReaction>
</comment>
<dbReference type="AlphaFoldDB" id="A0A6J4S1N6"/>
<comment type="similarity">
    <text evidence="2">Belongs to the DAMOX/DASOX family.</text>
</comment>
<dbReference type="GO" id="GO:0019478">
    <property type="term" value="P:D-amino acid catabolic process"/>
    <property type="evidence" value="ECO:0007669"/>
    <property type="project" value="TreeGrafter"/>
</dbReference>
<proteinExistence type="inferred from homology"/>
<protein>
    <recommendedName>
        <fullName evidence="7">D-amino-acid oxidase</fullName>
        <ecNumber evidence="6">1.4.3.3</ecNumber>
    </recommendedName>
</protein>
<evidence type="ECO:0000256" key="6">
    <source>
        <dbReference type="ARBA" id="ARBA00039101"/>
    </source>
</evidence>
<dbReference type="GO" id="GO:0071949">
    <property type="term" value="F:FAD binding"/>
    <property type="evidence" value="ECO:0007669"/>
    <property type="project" value="InterPro"/>
</dbReference>
<evidence type="ECO:0000256" key="1">
    <source>
        <dbReference type="ARBA" id="ARBA00001974"/>
    </source>
</evidence>
<gene>
    <name evidence="10" type="ORF">AVDCRST_MAG30-1137</name>
</gene>
<dbReference type="Pfam" id="PF01266">
    <property type="entry name" value="DAO"/>
    <property type="match status" value="1"/>
</dbReference>
<dbReference type="InterPro" id="IPR006076">
    <property type="entry name" value="FAD-dep_OxRdtase"/>
</dbReference>
<dbReference type="GO" id="GO:0005737">
    <property type="term" value="C:cytoplasm"/>
    <property type="evidence" value="ECO:0007669"/>
    <property type="project" value="TreeGrafter"/>
</dbReference>
<sequence>MLARCAALVPALAGAKVIGERVGLRPVRAGGPRVEAEAVPGGTVIHDYGHGGAGWTLAWGCALEVVAHVRGLGAVP</sequence>
<feature type="domain" description="FAD dependent oxidoreductase" evidence="9">
    <location>
        <begin position="1"/>
        <end position="66"/>
    </location>
</feature>
<dbReference type="PANTHER" id="PTHR11530:SF11">
    <property type="entry name" value="D-ASPARTATE OXIDASE"/>
    <property type="match status" value="1"/>
</dbReference>
<evidence type="ECO:0000256" key="8">
    <source>
        <dbReference type="ARBA" id="ARBA00049547"/>
    </source>
</evidence>
<dbReference type="Gene3D" id="3.40.50.720">
    <property type="entry name" value="NAD(P)-binding Rossmann-like Domain"/>
    <property type="match status" value="1"/>
</dbReference>
<comment type="cofactor">
    <cofactor evidence="1">
        <name>FAD</name>
        <dbReference type="ChEBI" id="CHEBI:57692"/>
    </cofactor>
</comment>
<dbReference type="GO" id="GO:0003884">
    <property type="term" value="F:D-amino-acid oxidase activity"/>
    <property type="evidence" value="ECO:0007669"/>
    <property type="project" value="UniProtKB-EC"/>
</dbReference>
<evidence type="ECO:0000256" key="2">
    <source>
        <dbReference type="ARBA" id="ARBA00006730"/>
    </source>
</evidence>
<name>A0A6J4S1N6_9ACTN</name>
<evidence type="ECO:0000259" key="9">
    <source>
        <dbReference type="Pfam" id="PF01266"/>
    </source>
</evidence>
<keyword evidence="5" id="KW-0560">Oxidoreductase</keyword>
<evidence type="ECO:0000256" key="5">
    <source>
        <dbReference type="ARBA" id="ARBA00023002"/>
    </source>
</evidence>